<sequence length="362" mass="37797">MPANPLGPVKAVRASLSRRWQALKRDRPGVEHVVAAYQHYKDHHGDHLAAAITYFSFLALFPLVLLGVSITAFVLASDRHLQNELLTKVGSSMPGGFGDTVQKAIETAINQRAGVGVIGLAGVALTGLGWIDNLRTAIDTVWGLSESKRSFLAKKLSDALVLLGLGAGVVLSLAVTVGGTAASGLLLRALGLPDVTGAGTVTRIVGIALGILGNMIIFGWLMIRLPDLRVTRRTAVRATLLAAVGFEVLKIVGTYYIARVTHSSTGAVIGPVVGVLVWIDLVSRYQLFCVAWAATSEPERSRLAPVDAPVAGPPVPSTTGAPAPVSPVGIAAGIFSAGAAVGAGSLAILRRQRERPRRTTPE</sequence>
<evidence type="ECO:0000256" key="5">
    <source>
        <dbReference type="ARBA" id="ARBA00023136"/>
    </source>
</evidence>
<organism evidence="7 8">
    <name type="scientific">Jatrophihabitans lederbergiae</name>
    <dbReference type="NCBI Taxonomy" id="3075547"/>
    <lineage>
        <taxon>Bacteria</taxon>
        <taxon>Bacillati</taxon>
        <taxon>Actinomycetota</taxon>
        <taxon>Actinomycetes</taxon>
        <taxon>Jatrophihabitantales</taxon>
        <taxon>Jatrophihabitantaceae</taxon>
        <taxon>Jatrophihabitans</taxon>
    </lineage>
</organism>
<keyword evidence="2" id="KW-1003">Cell membrane</keyword>
<keyword evidence="4 6" id="KW-1133">Transmembrane helix</keyword>
<reference evidence="8" key="1">
    <citation type="submission" date="2023-07" db="EMBL/GenBank/DDBJ databases">
        <title>30 novel species of actinomycetes from the DSMZ collection.</title>
        <authorList>
            <person name="Nouioui I."/>
        </authorList>
    </citation>
    <scope>NUCLEOTIDE SEQUENCE [LARGE SCALE GENOMIC DNA]</scope>
    <source>
        <strain evidence="8">DSM 44399</strain>
    </source>
</reference>
<feature type="transmembrane region" description="Helical" evidence="6">
    <location>
        <begin position="51"/>
        <end position="76"/>
    </location>
</feature>
<dbReference type="Pfam" id="PF03631">
    <property type="entry name" value="Virul_fac_BrkB"/>
    <property type="match status" value="1"/>
</dbReference>
<feature type="transmembrane region" description="Helical" evidence="6">
    <location>
        <begin position="201"/>
        <end position="223"/>
    </location>
</feature>
<evidence type="ECO:0000256" key="2">
    <source>
        <dbReference type="ARBA" id="ARBA00022475"/>
    </source>
</evidence>
<dbReference type="EMBL" id="JAVREH010000002">
    <property type="protein sequence ID" value="MDT0260275.1"/>
    <property type="molecule type" value="Genomic_DNA"/>
</dbReference>
<dbReference type="InterPro" id="IPR017039">
    <property type="entry name" value="Virul_fac_BrkB"/>
</dbReference>
<dbReference type="PANTHER" id="PTHR30213:SF1">
    <property type="entry name" value="INNER MEMBRANE PROTEIN YHJD"/>
    <property type="match status" value="1"/>
</dbReference>
<evidence type="ECO:0000313" key="8">
    <source>
        <dbReference type="Proteomes" id="UP001183176"/>
    </source>
</evidence>
<evidence type="ECO:0000256" key="4">
    <source>
        <dbReference type="ARBA" id="ARBA00022989"/>
    </source>
</evidence>
<feature type="transmembrane region" description="Helical" evidence="6">
    <location>
        <begin position="328"/>
        <end position="349"/>
    </location>
</feature>
<comment type="caution">
    <text evidence="7">The sequence shown here is derived from an EMBL/GenBank/DDBJ whole genome shotgun (WGS) entry which is preliminary data.</text>
</comment>
<keyword evidence="5 6" id="KW-0472">Membrane</keyword>
<dbReference type="Proteomes" id="UP001183176">
    <property type="component" value="Unassembled WGS sequence"/>
</dbReference>
<evidence type="ECO:0000256" key="3">
    <source>
        <dbReference type="ARBA" id="ARBA00022692"/>
    </source>
</evidence>
<dbReference type="PANTHER" id="PTHR30213">
    <property type="entry name" value="INNER MEMBRANE PROTEIN YHJD"/>
    <property type="match status" value="1"/>
</dbReference>
<name>A0ABU2J5L1_9ACTN</name>
<proteinExistence type="predicted"/>
<evidence type="ECO:0000313" key="7">
    <source>
        <dbReference type="EMBL" id="MDT0260275.1"/>
    </source>
</evidence>
<protein>
    <submittedName>
        <fullName evidence="7">YhjD/YihY/BrkB family envelope integrity protein</fullName>
    </submittedName>
</protein>
<comment type="subcellular location">
    <subcellularLocation>
        <location evidence="1">Cell membrane</location>
        <topology evidence="1">Multi-pass membrane protein</topology>
    </subcellularLocation>
</comment>
<feature type="transmembrane region" description="Helical" evidence="6">
    <location>
        <begin position="235"/>
        <end position="258"/>
    </location>
</feature>
<dbReference type="RefSeq" id="WP_311421428.1">
    <property type="nucleotide sequence ID" value="NZ_JAVREH010000002.1"/>
</dbReference>
<feature type="transmembrane region" description="Helical" evidence="6">
    <location>
        <begin position="159"/>
        <end position="181"/>
    </location>
</feature>
<evidence type="ECO:0000256" key="1">
    <source>
        <dbReference type="ARBA" id="ARBA00004651"/>
    </source>
</evidence>
<accession>A0ABU2J5L1</accession>
<gene>
    <name evidence="7" type="ORF">RM423_02590</name>
</gene>
<keyword evidence="3 6" id="KW-0812">Transmembrane</keyword>
<keyword evidence="8" id="KW-1185">Reference proteome</keyword>
<evidence type="ECO:0000256" key="6">
    <source>
        <dbReference type="SAM" id="Phobius"/>
    </source>
</evidence>